<dbReference type="AlphaFoldDB" id="Q1PVW3"/>
<organism evidence="2">
    <name type="scientific">Kuenenia stuttgartiensis</name>
    <dbReference type="NCBI Taxonomy" id="174633"/>
    <lineage>
        <taxon>Bacteria</taxon>
        <taxon>Pseudomonadati</taxon>
        <taxon>Planctomycetota</taxon>
        <taxon>Candidatus Brocadiia</taxon>
        <taxon>Candidatus Brocadiales</taxon>
        <taxon>Candidatus Brocadiaceae</taxon>
        <taxon>Candidatus Kuenenia</taxon>
    </lineage>
</organism>
<reference evidence="2" key="2">
    <citation type="submission" date="2006-01" db="EMBL/GenBank/DDBJ databases">
        <authorList>
            <person name="Genoscope"/>
        </authorList>
    </citation>
    <scope>NUCLEOTIDE SEQUENCE</scope>
</reference>
<keyword evidence="1" id="KW-0472">Membrane</keyword>
<evidence type="ECO:0000313" key="2">
    <source>
        <dbReference type="EMBL" id="CAJ71363.1"/>
    </source>
</evidence>
<sequence length="76" mass="9138">MFYYSAYFILLNRQLYWVAIGVLFLEFICYLPDKSLNQKILYFNRLSGNRYLGKLSCRKSFNINTRFFGFCIPVQP</sequence>
<feature type="transmembrane region" description="Helical" evidence="1">
    <location>
        <begin position="15"/>
        <end position="32"/>
    </location>
</feature>
<protein>
    <submittedName>
        <fullName evidence="2">Uncharacterized protein</fullName>
    </submittedName>
</protein>
<keyword evidence="1" id="KW-0812">Transmembrane</keyword>
<keyword evidence="1" id="KW-1133">Transmembrane helix</keyword>
<proteinExistence type="predicted"/>
<evidence type="ECO:0000256" key="1">
    <source>
        <dbReference type="SAM" id="Phobius"/>
    </source>
</evidence>
<gene>
    <name evidence="2" type="ORF">kustc0618</name>
</gene>
<name>Q1PVW3_KUEST</name>
<reference evidence="2" key="1">
    <citation type="journal article" date="2006" name="Nature">
        <title>Deciphering the evolution and metabolism of an anammox bacterium from a community genome.</title>
        <authorList>
            <person name="Strous M."/>
            <person name="Pelletier E."/>
            <person name="Mangenot S."/>
            <person name="Rattei T."/>
            <person name="Lehner A."/>
            <person name="Taylor M.W."/>
            <person name="Horn M."/>
            <person name="Daims H."/>
            <person name="Bartol-Mavel D."/>
            <person name="Wincker P."/>
            <person name="Barbe V."/>
            <person name="Fonknechten N."/>
            <person name="Vallenet D."/>
            <person name="Segurens B."/>
            <person name="Schenowitz-Truong C."/>
            <person name="Medigue C."/>
            <person name="Collingro A."/>
            <person name="Snel B."/>
            <person name="Dutilh B.E."/>
            <person name="OpDenCamp H.J.M."/>
            <person name="vanDerDrift C."/>
            <person name="Cirpus I."/>
            <person name="vanDePas-Schoonen K.T."/>
            <person name="Harhangi H.R."/>
            <person name="vanNiftrik L."/>
            <person name="Schmid M."/>
            <person name="Keltjens J."/>
            <person name="vanDeVossenberg J."/>
            <person name="Kartal B."/>
            <person name="Meier H."/>
            <person name="Frishman D."/>
            <person name="Huynen M.A."/>
            <person name="Mewes H."/>
            <person name="Weissenbach J."/>
            <person name="Jetten M.S.M."/>
            <person name="Wagner M."/>
            <person name="LePaslier D."/>
        </authorList>
    </citation>
    <scope>NUCLEOTIDE SEQUENCE</scope>
</reference>
<accession>Q1PVW3</accession>
<dbReference type="EMBL" id="CT573073">
    <property type="protein sequence ID" value="CAJ71363.1"/>
    <property type="molecule type" value="Genomic_DNA"/>
</dbReference>